<feature type="domain" description="Dipicolinate synthase subunit A N-terminal" evidence="1">
    <location>
        <begin position="4"/>
        <end position="118"/>
    </location>
</feature>
<dbReference type="OrthoDB" id="8840764at2"/>
<comment type="caution">
    <text evidence="2">The sequence shown here is derived from an EMBL/GenBank/DDBJ whole genome shotgun (WGS) entry which is preliminary data.</text>
</comment>
<reference evidence="2 3" key="1">
    <citation type="submission" date="2015-11" db="EMBL/GenBank/DDBJ databases">
        <title>Butyribacter intestini gen. nov., sp. nov., a butyric acid-producing bacterium of the family Lachnospiraceae isolated from the human faeces.</title>
        <authorList>
            <person name="Zou Y."/>
            <person name="Xue W."/>
            <person name="Luo G."/>
            <person name="Lv M."/>
        </authorList>
    </citation>
    <scope>NUCLEOTIDE SEQUENCE [LARGE SCALE GENOMIC DNA]</scope>
    <source>
        <strain evidence="2 3">ACET-33324</strain>
    </source>
</reference>
<dbReference type="Gene3D" id="3.40.50.720">
    <property type="entry name" value="NAD(P)-binding Rossmann-like Domain"/>
    <property type="match status" value="1"/>
</dbReference>
<organism evidence="2 3">
    <name type="scientific">Acetivibrio ethanolgignens</name>
    <dbReference type="NCBI Taxonomy" id="290052"/>
    <lineage>
        <taxon>Bacteria</taxon>
        <taxon>Bacillati</taxon>
        <taxon>Bacillota</taxon>
        <taxon>Clostridia</taxon>
        <taxon>Eubacteriales</taxon>
        <taxon>Oscillospiraceae</taxon>
        <taxon>Acetivibrio</taxon>
    </lineage>
</organism>
<dbReference type="InterPro" id="IPR036291">
    <property type="entry name" value="NAD(P)-bd_dom_sf"/>
</dbReference>
<keyword evidence="3" id="KW-1185">Reference proteome</keyword>
<dbReference type="InterPro" id="IPR031629">
    <property type="entry name" value="DpaA_N"/>
</dbReference>
<dbReference type="Proteomes" id="UP000054874">
    <property type="component" value="Unassembled WGS sequence"/>
</dbReference>
<dbReference type="SUPFAM" id="SSF51735">
    <property type="entry name" value="NAD(P)-binding Rossmann-fold domains"/>
    <property type="match status" value="1"/>
</dbReference>
<dbReference type="Pfam" id="PF16924">
    <property type="entry name" value="DpaA_N"/>
    <property type="match status" value="1"/>
</dbReference>
<protein>
    <recommendedName>
        <fullName evidence="1">Dipicolinate synthase subunit A N-terminal domain-containing protein</fullName>
    </recommendedName>
</protein>
<evidence type="ECO:0000259" key="1">
    <source>
        <dbReference type="Pfam" id="PF16924"/>
    </source>
</evidence>
<gene>
    <name evidence="2" type="ORF">ASU35_14495</name>
</gene>
<evidence type="ECO:0000313" key="2">
    <source>
        <dbReference type="EMBL" id="KSV57981.1"/>
    </source>
</evidence>
<dbReference type="EMBL" id="LNAM01000190">
    <property type="protein sequence ID" value="KSV57981.1"/>
    <property type="molecule type" value="Genomic_DNA"/>
</dbReference>
<sequence>MYDISVIGGDIRQIYMIKRLLSCHLSVIAYGLSHPLIEGAVSQGSTMAAAIQSSPVIISAIPFSSDGCMIPALTSSSDMSISCFLDSVQSGQTVFAGMFSKDIKEALTQKRVCFYDFMTNDGVAILNGIATAEGAIMKAIESGSGNLHGSQVLVTGFGRCGKVLAKKLSGLDCCVTVAARQDCDRCLSRALGYDSISFEELPHRVSDFNYIFNTVPVLIFDSSLLKRISPEAVLIDIASRPGGFDFKTAKNLSLNLHHFLGIPGKVAPKASGDILVDFIFQTNTLRKKV</sequence>
<dbReference type="AlphaFoldDB" id="A0A0V8QBK9"/>
<dbReference type="STRING" id="290052.ASU35_14495"/>
<accession>A0A0V8QBK9</accession>
<name>A0A0V8QBK9_9FIRM</name>
<evidence type="ECO:0000313" key="3">
    <source>
        <dbReference type="Proteomes" id="UP000054874"/>
    </source>
</evidence>
<dbReference type="NCBIfam" id="NF006162">
    <property type="entry name" value="PRK08306.1"/>
    <property type="match status" value="1"/>
</dbReference>
<proteinExistence type="predicted"/>
<dbReference type="RefSeq" id="WP_058353775.1">
    <property type="nucleotide sequence ID" value="NZ_CABMMD010000190.1"/>
</dbReference>